<reference evidence="1" key="1">
    <citation type="submission" date="2023-04" db="EMBL/GenBank/DDBJ databases">
        <title>Draft Genome sequencing of Naganishia species isolated from polar environments using Oxford Nanopore Technology.</title>
        <authorList>
            <person name="Leo P."/>
            <person name="Venkateswaran K."/>
        </authorList>
    </citation>
    <scope>NUCLEOTIDE SEQUENCE</scope>
    <source>
        <strain evidence="1">MNA-CCFEE 5262</strain>
    </source>
</reference>
<dbReference type="Proteomes" id="UP001230649">
    <property type="component" value="Unassembled WGS sequence"/>
</dbReference>
<accession>A0ACC2VJX8</accession>
<evidence type="ECO:0000313" key="1">
    <source>
        <dbReference type="EMBL" id="KAJ9099698.1"/>
    </source>
</evidence>
<evidence type="ECO:0000313" key="2">
    <source>
        <dbReference type="Proteomes" id="UP001230649"/>
    </source>
</evidence>
<gene>
    <name evidence="1" type="ORF">QFC20_005631</name>
</gene>
<dbReference type="EMBL" id="JASBWS010000081">
    <property type="protein sequence ID" value="KAJ9099698.1"/>
    <property type="molecule type" value="Genomic_DNA"/>
</dbReference>
<proteinExistence type="predicted"/>
<keyword evidence="2" id="KW-1185">Reference proteome</keyword>
<sequence length="419" mass="45511">MKTTNVLSLVTFFAAAFMACVRASNVVTLTTENFDQIIGQGKPALVEFYASWCGHCKRLVPTWEELADSFSGAYQKDRVIIAKIDADIEKEIGQRYGIQGFPTLKWFNANDLQNPEDYNGGRDLADLAGFVTEKSGIRSNIKAPAPPNVKQLGAGNFKKEVLESGKDVLVAFKAPWCGHCKTMTKPYENVAQAFKSESNCIVAEVPDSDSEINRALAAENGVNSYPTIKFFPKDGSDAIPYTGARNEEGFVQFLNEHCGTHRTASGSLLETAGRALPLDKLAYQFFSAPHVDRAGILARAKEVVANLTAPASTTGAYYVKAMERVLEKGEDWIKKETARFTKLSSSTSLAPAKMDEIIIKRNILSSFITQPLADAAEAVKHAGEKAGSVVGEATKSVHSVIDTATEAVKGKAEQVRQEL</sequence>
<protein>
    <submittedName>
        <fullName evidence="1">Uncharacterized protein</fullName>
    </submittedName>
</protein>
<organism evidence="1 2">
    <name type="scientific">Naganishia adeliensis</name>
    <dbReference type="NCBI Taxonomy" id="92952"/>
    <lineage>
        <taxon>Eukaryota</taxon>
        <taxon>Fungi</taxon>
        <taxon>Dikarya</taxon>
        <taxon>Basidiomycota</taxon>
        <taxon>Agaricomycotina</taxon>
        <taxon>Tremellomycetes</taxon>
        <taxon>Filobasidiales</taxon>
        <taxon>Filobasidiaceae</taxon>
        <taxon>Naganishia</taxon>
    </lineage>
</organism>
<comment type="caution">
    <text evidence="1">The sequence shown here is derived from an EMBL/GenBank/DDBJ whole genome shotgun (WGS) entry which is preliminary data.</text>
</comment>
<name>A0ACC2VJX8_9TREE</name>